<reference evidence="1 2" key="1">
    <citation type="submission" date="2017-11" db="EMBL/GenBank/DDBJ databases">
        <title>Animal gut microbial communities from fecal samples from Wisconsin, USA.</title>
        <authorList>
            <person name="Neumann A."/>
        </authorList>
    </citation>
    <scope>NUCLEOTIDE SEQUENCE [LARGE SCALE GENOMIC DNA]</scope>
    <source>
        <strain evidence="1 2">UWS3</strain>
    </source>
</reference>
<dbReference type="RefSeq" id="WP_100426228.1">
    <property type="nucleotide sequence ID" value="NZ_PGEX01000001.1"/>
</dbReference>
<accession>A0A2M9A9H9</accession>
<keyword evidence="2" id="KW-1185">Reference proteome</keyword>
<name>A0A2M9A9H9_9BACT</name>
<proteinExistence type="predicted"/>
<dbReference type="EMBL" id="PGEX01000001">
    <property type="protein sequence ID" value="PJJ42372.1"/>
    <property type="molecule type" value="Genomic_DNA"/>
</dbReference>
<protein>
    <submittedName>
        <fullName evidence="1">Uncharacterized protein</fullName>
    </submittedName>
</protein>
<evidence type="ECO:0000313" key="2">
    <source>
        <dbReference type="Proteomes" id="UP000231134"/>
    </source>
</evidence>
<sequence>MNTGTPESATIMGMECLGRKKAAEELGLSVSTLDVMIRKSRAGRMKVPLRFFQLRRSAPVWFPRPWLEKWVEDVADNGGAY</sequence>
<dbReference type="AlphaFoldDB" id="A0A2M9A9H9"/>
<dbReference type="Proteomes" id="UP000231134">
    <property type="component" value="Unassembled WGS sequence"/>
</dbReference>
<organism evidence="1 2">
    <name type="scientific">Hallerella succinigenes</name>
    <dbReference type="NCBI Taxonomy" id="1896222"/>
    <lineage>
        <taxon>Bacteria</taxon>
        <taxon>Pseudomonadati</taxon>
        <taxon>Fibrobacterota</taxon>
        <taxon>Fibrobacteria</taxon>
        <taxon>Fibrobacterales</taxon>
        <taxon>Fibrobacteraceae</taxon>
        <taxon>Hallerella</taxon>
    </lineage>
</organism>
<evidence type="ECO:0000313" key="1">
    <source>
        <dbReference type="EMBL" id="PJJ42372.1"/>
    </source>
</evidence>
<gene>
    <name evidence="1" type="ORF">BGX16_2398</name>
</gene>
<comment type="caution">
    <text evidence="1">The sequence shown here is derived from an EMBL/GenBank/DDBJ whole genome shotgun (WGS) entry which is preliminary data.</text>
</comment>